<protein>
    <submittedName>
        <fullName evidence="1">Uncharacterized protein</fullName>
    </submittedName>
</protein>
<dbReference type="AlphaFoldDB" id="A0A0F9D4W8"/>
<proteinExistence type="predicted"/>
<dbReference type="Gene3D" id="2.20.110.10">
    <property type="entry name" value="Histone H3 K4-specific methyltransferase SET7/9 N-terminal domain"/>
    <property type="match status" value="1"/>
</dbReference>
<sequence length="80" mass="10007">QARVNRKFSMSKQSKIVKYWYENGQLKYEMPYHQGQLHGIQKYWYKNGQIWYENYYLYNKEVTKEEYRKHELIESLACLD</sequence>
<feature type="non-terminal residue" evidence="1">
    <location>
        <position position="1"/>
    </location>
</feature>
<dbReference type="InterPro" id="IPR011652">
    <property type="entry name" value="MORN_2"/>
</dbReference>
<name>A0A0F9D4W8_9ZZZZ</name>
<dbReference type="EMBL" id="LAZR01030428">
    <property type="protein sequence ID" value="KKL56634.1"/>
    <property type="molecule type" value="Genomic_DNA"/>
</dbReference>
<comment type="caution">
    <text evidence="1">The sequence shown here is derived from an EMBL/GenBank/DDBJ whole genome shotgun (WGS) entry which is preliminary data.</text>
</comment>
<dbReference type="SUPFAM" id="SSF82185">
    <property type="entry name" value="Histone H3 K4-specific methyltransferase SET7/9 N-terminal domain"/>
    <property type="match status" value="1"/>
</dbReference>
<gene>
    <name evidence="1" type="ORF">LCGC14_2243490</name>
</gene>
<evidence type="ECO:0000313" key="1">
    <source>
        <dbReference type="EMBL" id="KKL56634.1"/>
    </source>
</evidence>
<organism evidence="1">
    <name type="scientific">marine sediment metagenome</name>
    <dbReference type="NCBI Taxonomy" id="412755"/>
    <lineage>
        <taxon>unclassified sequences</taxon>
        <taxon>metagenomes</taxon>
        <taxon>ecological metagenomes</taxon>
    </lineage>
</organism>
<dbReference type="Pfam" id="PF07661">
    <property type="entry name" value="MORN_2"/>
    <property type="match status" value="2"/>
</dbReference>
<accession>A0A0F9D4W8</accession>
<reference evidence="1" key="1">
    <citation type="journal article" date="2015" name="Nature">
        <title>Complex archaea that bridge the gap between prokaryotes and eukaryotes.</title>
        <authorList>
            <person name="Spang A."/>
            <person name="Saw J.H."/>
            <person name="Jorgensen S.L."/>
            <person name="Zaremba-Niedzwiedzka K."/>
            <person name="Martijn J."/>
            <person name="Lind A.E."/>
            <person name="van Eijk R."/>
            <person name="Schleper C."/>
            <person name="Guy L."/>
            <person name="Ettema T.J."/>
        </authorList>
    </citation>
    <scope>NUCLEOTIDE SEQUENCE</scope>
</reference>